<dbReference type="InterPro" id="IPR001155">
    <property type="entry name" value="OxRdtase_FMN_N"/>
</dbReference>
<dbReference type="Proteomes" id="UP000266272">
    <property type="component" value="Unassembled WGS sequence"/>
</dbReference>
<name>A0A395N9T7_TRIAR</name>
<comment type="similarity">
    <text evidence="1">Belongs to the NADH:flavin oxidoreductase/NADH oxidase family.</text>
</comment>
<dbReference type="AlphaFoldDB" id="A0A395N9T7"/>
<evidence type="ECO:0000259" key="5">
    <source>
        <dbReference type="Pfam" id="PF00724"/>
    </source>
</evidence>
<protein>
    <recommendedName>
        <fullName evidence="5">NADH:flavin oxidoreductase/NADH oxidase N-terminal domain-containing protein</fullName>
    </recommendedName>
</protein>
<dbReference type="InterPro" id="IPR013785">
    <property type="entry name" value="Aldolase_TIM"/>
</dbReference>
<evidence type="ECO:0000313" key="6">
    <source>
        <dbReference type="EMBL" id="RFU72886.1"/>
    </source>
</evidence>
<dbReference type="PANTHER" id="PTHR43656:SF5">
    <property type="entry name" value="NADH:FLAVIN OXIDOREDUCTASE_NADH OXIDASE N-TERMINAL DOMAIN-CONTAINING PROTEIN"/>
    <property type="match status" value="1"/>
</dbReference>
<dbReference type="Gene3D" id="3.20.20.70">
    <property type="entry name" value="Aldolase class I"/>
    <property type="match status" value="1"/>
</dbReference>
<evidence type="ECO:0000256" key="2">
    <source>
        <dbReference type="ARBA" id="ARBA00022630"/>
    </source>
</evidence>
<gene>
    <name evidence="6" type="ORF">TARUN_9376</name>
</gene>
<evidence type="ECO:0000256" key="3">
    <source>
        <dbReference type="ARBA" id="ARBA00022643"/>
    </source>
</evidence>
<evidence type="ECO:0000313" key="7">
    <source>
        <dbReference type="Proteomes" id="UP000266272"/>
    </source>
</evidence>
<dbReference type="OrthoDB" id="1663137at2759"/>
<accession>A0A395N9T7</accession>
<keyword evidence="2" id="KW-0285">Flavoprotein</keyword>
<keyword evidence="7" id="KW-1185">Reference proteome</keyword>
<keyword evidence="3" id="KW-0288">FMN</keyword>
<evidence type="ECO:0000256" key="1">
    <source>
        <dbReference type="ARBA" id="ARBA00005979"/>
    </source>
</evidence>
<evidence type="ECO:0000256" key="4">
    <source>
        <dbReference type="ARBA" id="ARBA00023002"/>
    </source>
</evidence>
<comment type="caution">
    <text evidence="6">The sequence shown here is derived from an EMBL/GenBank/DDBJ whole genome shotgun (WGS) entry which is preliminary data.</text>
</comment>
<sequence>MAARRVSAEKVDPAPLGRPLAFEFSGKTAKNRFLKAAMSELQSSWDNKDLTKRGIPPKELVNVYRRWGEGGFGLILLGNTMIEYDQLEAAGNHIIPSDAPFFGERFERFKEIASAAKENGSLVYTQLSHPGRQVHADIQPNPISASDVQLTNSAFGEFAKPRPMEKADFERVINGFAHAAEYCYKAGFDGVQLHGAHGYLLAQFLAPSTNKRTDEYNGSLLNRARLIFEITDAIRARVPDKSFSIGIKLNSTEFQQGGFTVEDCKVLCAELEKHQFDWIELSGGTYEALAFEHKRESTKKREAFFIEFAELIIPELKKTKAYITGGLRTAAGMVKALDVLDGVGIGRPAAHEFSLPQKLIDGVVDAAIQPLIDEGNFMITNVAATTQMNLVGHDREPLDLSRADHEKVFSEAVAKWLELRQKNGPSGPPVIEGFDLQSYGTAYAAA</sequence>
<proteinExistence type="inferred from homology"/>
<dbReference type="GO" id="GO:0010181">
    <property type="term" value="F:FMN binding"/>
    <property type="evidence" value="ECO:0007669"/>
    <property type="project" value="InterPro"/>
</dbReference>
<organism evidence="6 7">
    <name type="scientific">Trichoderma arundinaceum</name>
    <dbReference type="NCBI Taxonomy" id="490622"/>
    <lineage>
        <taxon>Eukaryota</taxon>
        <taxon>Fungi</taxon>
        <taxon>Dikarya</taxon>
        <taxon>Ascomycota</taxon>
        <taxon>Pezizomycotina</taxon>
        <taxon>Sordariomycetes</taxon>
        <taxon>Hypocreomycetidae</taxon>
        <taxon>Hypocreales</taxon>
        <taxon>Hypocreaceae</taxon>
        <taxon>Trichoderma</taxon>
    </lineage>
</organism>
<dbReference type="EMBL" id="PXOA01000754">
    <property type="protein sequence ID" value="RFU72886.1"/>
    <property type="molecule type" value="Genomic_DNA"/>
</dbReference>
<feature type="domain" description="NADH:flavin oxidoreductase/NADH oxidase N-terminal" evidence="5">
    <location>
        <begin position="22"/>
        <end position="286"/>
    </location>
</feature>
<keyword evidence="4" id="KW-0560">Oxidoreductase</keyword>
<dbReference type="CDD" id="cd04733">
    <property type="entry name" value="OYE_like_2_FMN"/>
    <property type="match status" value="1"/>
</dbReference>
<dbReference type="STRING" id="490622.A0A395N9T7"/>
<dbReference type="SUPFAM" id="SSF51395">
    <property type="entry name" value="FMN-linked oxidoreductases"/>
    <property type="match status" value="1"/>
</dbReference>
<dbReference type="Pfam" id="PF00724">
    <property type="entry name" value="Oxidored_FMN"/>
    <property type="match status" value="1"/>
</dbReference>
<dbReference type="GO" id="GO:0016491">
    <property type="term" value="F:oxidoreductase activity"/>
    <property type="evidence" value="ECO:0007669"/>
    <property type="project" value="UniProtKB-KW"/>
</dbReference>
<dbReference type="InterPro" id="IPR051799">
    <property type="entry name" value="NADH_flavin_oxidoreductase"/>
</dbReference>
<dbReference type="PANTHER" id="PTHR43656">
    <property type="entry name" value="BINDING OXIDOREDUCTASE, PUTATIVE (AFU_ORTHOLOGUE AFUA_2G08260)-RELATED"/>
    <property type="match status" value="1"/>
</dbReference>
<reference evidence="6 7" key="1">
    <citation type="journal article" date="2018" name="PLoS Pathog.">
        <title>Evolution of structural diversity of trichothecenes, a family of toxins produced by plant pathogenic and entomopathogenic fungi.</title>
        <authorList>
            <person name="Proctor R.H."/>
            <person name="McCormick S.P."/>
            <person name="Kim H.S."/>
            <person name="Cardoza R.E."/>
            <person name="Stanley A.M."/>
            <person name="Lindo L."/>
            <person name="Kelly A."/>
            <person name="Brown D.W."/>
            <person name="Lee T."/>
            <person name="Vaughan M.M."/>
            <person name="Alexander N.J."/>
            <person name="Busman M."/>
            <person name="Gutierrez S."/>
        </authorList>
    </citation>
    <scope>NUCLEOTIDE SEQUENCE [LARGE SCALE GENOMIC DNA]</scope>
    <source>
        <strain evidence="6 7">IBT 40837</strain>
    </source>
</reference>